<keyword evidence="2" id="KW-1185">Reference proteome</keyword>
<dbReference type="PANTHER" id="PTHR43434">
    <property type="entry name" value="PHOSPHOGLYCOLATE PHOSPHATASE"/>
    <property type="match status" value="1"/>
</dbReference>
<reference evidence="1" key="1">
    <citation type="submission" date="2023-07" db="EMBL/GenBank/DDBJ databases">
        <title>Mucosal microbiota of week-old chicken and adult hens.</title>
        <authorList>
            <person name="Volf J."/>
            <person name="Karasova D."/>
            <person name="Crhanova M."/>
            <person name="Faldynova M."/>
            <person name="Prikrylova H."/>
            <person name="Zeman M."/>
            <person name="Babak V."/>
            <person name="Rajova J."/>
            <person name="Rychlik I."/>
        </authorList>
    </citation>
    <scope>NUCLEOTIDE SEQUENCE</scope>
    <source>
        <strain evidence="1">ET902</strain>
    </source>
</reference>
<dbReference type="Proteomes" id="UP001175147">
    <property type="component" value="Unassembled WGS sequence"/>
</dbReference>
<accession>A0ABT8Z033</accession>
<gene>
    <name evidence="1" type="ORF">Q5M86_11985</name>
</gene>
<dbReference type="InterPro" id="IPR041492">
    <property type="entry name" value="HAD_2"/>
</dbReference>
<dbReference type="GO" id="GO:0016787">
    <property type="term" value="F:hydrolase activity"/>
    <property type="evidence" value="ECO:0007669"/>
    <property type="project" value="UniProtKB-KW"/>
</dbReference>
<comment type="caution">
    <text evidence="1">The sequence shown here is derived from an EMBL/GenBank/DDBJ whole genome shotgun (WGS) entry which is preliminary data.</text>
</comment>
<keyword evidence="1" id="KW-0378">Hydrolase</keyword>
<dbReference type="InterPro" id="IPR023214">
    <property type="entry name" value="HAD_sf"/>
</dbReference>
<dbReference type="InterPro" id="IPR023198">
    <property type="entry name" value="PGP-like_dom2"/>
</dbReference>
<dbReference type="Pfam" id="PF13419">
    <property type="entry name" value="HAD_2"/>
    <property type="match status" value="1"/>
</dbReference>
<dbReference type="Gene3D" id="1.10.150.240">
    <property type="entry name" value="Putative phosphatase, domain 2"/>
    <property type="match status" value="1"/>
</dbReference>
<dbReference type="EMBL" id="JAUPBM010000214">
    <property type="protein sequence ID" value="MDO7021489.1"/>
    <property type="molecule type" value="Genomic_DNA"/>
</dbReference>
<dbReference type="RefSeq" id="WP_304385386.1">
    <property type="nucleotide sequence ID" value="NZ_JAUPBL010000048.1"/>
</dbReference>
<proteinExistence type="predicted"/>
<dbReference type="SFLD" id="SFLDS00003">
    <property type="entry name" value="Haloacid_Dehalogenase"/>
    <property type="match status" value="1"/>
</dbReference>
<evidence type="ECO:0000313" key="2">
    <source>
        <dbReference type="Proteomes" id="UP001175147"/>
    </source>
</evidence>
<evidence type="ECO:0000313" key="1">
    <source>
        <dbReference type="EMBL" id="MDO7021489.1"/>
    </source>
</evidence>
<dbReference type="Gene3D" id="3.40.50.1000">
    <property type="entry name" value="HAD superfamily/HAD-like"/>
    <property type="match status" value="1"/>
</dbReference>
<name>A0ABT8Z033_9SPIR</name>
<dbReference type="InterPro" id="IPR036412">
    <property type="entry name" value="HAD-like_sf"/>
</dbReference>
<dbReference type="SUPFAM" id="SSF56784">
    <property type="entry name" value="HAD-like"/>
    <property type="match status" value="1"/>
</dbReference>
<organism evidence="1 2">
    <name type="scientific">Brachyspira innocens</name>
    <dbReference type="NCBI Taxonomy" id="13264"/>
    <lineage>
        <taxon>Bacteria</taxon>
        <taxon>Pseudomonadati</taxon>
        <taxon>Spirochaetota</taxon>
        <taxon>Spirochaetia</taxon>
        <taxon>Brachyspirales</taxon>
        <taxon>Brachyspiraceae</taxon>
        <taxon>Brachyspira</taxon>
    </lineage>
</organism>
<dbReference type="NCBIfam" id="TIGR01549">
    <property type="entry name" value="HAD-SF-IA-v1"/>
    <property type="match status" value="1"/>
</dbReference>
<dbReference type="SFLD" id="SFLDG01129">
    <property type="entry name" value="C1.5:_HAD__Beta-PGM__Phosphata"/>
    <property type="match status" value="1"/>
</dbReference>
<protein>
    <submittedName>
        <fullName evidence="1">HAD-IA family hydrolase</fullName>
    </submittedName>
</protein>
<dbReference type="InterPro" id="IPR006439">
    <property type="entry name" value="HAD-SF_hydro_IA"/>
</dbReference>
<dbReference type="InterPro" id="IPR050155">
    <property type="entry name" value="HAD-like_hydrolase_sf"/>
</dbReference>
<sequence length="221" mass="25214">MNKYCNILFDLDGTIIDSASGIMNGVLYGVKKINETYNLNINIPSNETLKKFIGPPLDASFRKYCYDDEKLSLEFVKFYREDYNGNNGLFNCSLYDGIYDLIKKLSENNYKVFLATAKPKESALRIIEHFGMEKFFTGFYAPILGGKIKNKLDVLKEALEKENFEKDKTVMIGDRIDDIDAAKNVGIDSIAVRYGFGNDDEFKNAVYIVDNTKEIFDILSK</sequence>
<dbReference type="PANTHER" id="PTHR43434:SF20">
    <property type="entry name" value="5'-NUCLEOTIDASE"/>
    <property type="match status" value="1"/>
</dbReference>